<sequence length="39" mass="4572">MKTKVTIVTIKNAAASTKGDYFDREKERYYYIYPAPPKN</sequence>
<organism evidence="1 2">
    <name type="scientific">Microcystis aeruginosa Sj</name>
    <dbReference type="NCBI Taxonomy" id="1979544"/>
    <lineage>
        <taxon>Bacteria</taxon>
        <taxon>Bacillati</taxon>
        <taxon>Cyanobacteriota</taxon>
        <taxon>Cyanophyceae</taxon>
        <taxon>Oscillatoriophycideae</taxon>
        <taxon>Chroococcales</taxon>
        <taxon>Microcystaceae</taxon>
        <taxon>Microcystis</taxon>
    </lineage>
</organism>
<dbReference type="Proteomes" id="UP000248272">
    <property type="component" value="Unassembled WGS sequence"/>
</dbReference>
<comment type="caution">
    <text evidence="1">The sequence shown here is derived from an EMBL/GenBank/DDBJ whole genome shotgun (WGS) entry which is preliminary data.</text>
</comment>
<gene>
    <name evidence="1" type="ORF">MSj_04010</name>
</gene>
<proteinExistence type="predicted"/>
<dbReference type="AlphaFoldDB" id="A0A2Z6UZ05"/>
<protein>
    <submittedName>
        <fullName evidence="1">Uncharacterized protein</fullName>
    </submittedName>
</protein>
<dbReference type="EMBL" id="BDSG01000166">
    <property type="protein sequence ID" value="GBL12493.1"/>
    <property type="molecule type" value="Genomic_DNA"/>
</dbReference>
<reference evidence="1 2" key="1">
    <citation type="journal article" date="2018" name="Front. Microbiol.">
        <title>Adaptation of the Freshwater Bloom-Forming Cyanobacterium Microcystis aeruginosa to Brackish Water Is Driven by Recent Horizontal Transfer of Sucrose Genes.</title>
        <authorList>
            <person name="Tanabe Y."/>
            <person name="Hodoki Y."/>
            <person name="Sano T."/>
            <person name="Tada K."/>
            <person name="Watanabe M.M."/>
        </authorList>
    </citation>
    <scope>NUCLEOTIDE SEQUENCE [LARGE SCALE GENOMIC DNA]</scope>
    <source>
        <strain evidence="1 2">Sj</strain>
    </source>
</reference>
<evidence type="ECO:0000313" key="2">
    <source>
        <dbReference type="Proteomes" id="UP000248272"/>
    </source>
</evidence>
<name>A0A2Z6UZ05_MICAE</name>
<evidence type="ECO:0000313" key="1">
    <source>
        <dbReference type="EMBL" id="GBL12493.1"/>
    </source>
</evidence>
<accession>A0A2Z6UZ05</accession>